<protein>
    <submittedName>
        <fullName evidence="2">Uncharacterized protein</fullName>
    </submittedName>
</protein>
<evidence type="ECO:0000313" key="2">
    <source>
        <dbReference type="WBParaSite" id="MBELARI_LOCUS7784"/>
    </source>
</evidence>
<reference evidence="2" key="1">
    <citation type="submission" date="2024-02" db="UniProtKB">
        <authorList>
            <consortium name="WormBaseParasite"/>
        </authorList>
    </citation>
    <scope>IDENTIFICATION</scope>
</reference>
<evidence type="ECO:0000313" key="1">
    <source>
        <dbReference type="Proteomes" id="UP000887575"/>
    </source>
</evidence>
<dbReference type="WBParaSite" id="MBELARI_LOCUS7784">
    <property type="protein sequence ID" value="MBELARI_LOCUS7784"/>
    <property type="gene ID" value="MBELARI_LOCUS7784"/>
</dbReference>
<dbReference type="Proteomes" id="UP000887575">
    <property type="component" value="Unassembled WGS sequence"/>
</dbReference>
<organism evidence="1 2">
    <name type="scientific">Mesorhabditis belari</name>
    <dbReference type="NCBI Taxonomy" id="2138241"/>
    <lineage>
        <taxon>Eukaryota</taxon>
        <taxon>Metazoa</taxon>
        <taxon>Ecdysozoa</taxon>
        <taxon>Nematoda</taxon>
        <taxon>Chromadorea</taxon>
        <taxon>Rhabditida</taxon>
        <taxon>Rhabditina</taxon>
        <taxon>Rhabditomorpha</taxon>
        <taxon>Rhabditoidea</taxon>
        <taxon>Rhabditidae</taxon>
        <taxon>Mesorhabditinae</taxon>
        <taxon>Mesorhabditis</taxon>
    </lineage>
</organism>
<name>A0AAF3JB24_9BILA</name>
<accession>A0AAF3JB24</accession>
<sequence>MLPTFPDLRITWKENRLKVDDSSNISTSQQEKSLHFYIITDSKQDFIQTRRIYRKALNAVKIAQWLLGENLKTFEGTNFTFSYIDSRKTFVIPLIRAWISDFSDIELYKNLKETLKFDDRNGHLVVYANSNKEKCPNRFVTLQNLAFICGDGLISVPTNLADLKDFQCGSNFMNSDRVRAASHYILAMLHEILHVFLIPHSNTGLMNQNDVCDTIGNYLCDKRNCSCFTDLNKLDSLSIELARRSSFINGRNSDLKVTQFAEDSKLLIECLSGESIDYLLEIRNSDSSIRNVQKCASQKVEAKISENYRLLVATAVSLHHISLRNG</sequence>
<keyword evidence="1" id="KW-1185">Reference proteome</keyword>
<proteinExistence type="predicted"/>
<dbReference type="AlphaFoldDB" id="A0AAF3JB24"/>